<dbReference type="PANTHER" id="PTHR43639:SF1">
    <property type="entry name" value="SHORT-CHAIN DEHYDROGENASE_REDUCTASE FAMILY PROTEIN"/>
    <property type="match status" value="1"/>
</dbReference>
<evidence type="ECO:0000256" key="1">
    <source>
        <dbReference type="ARBA" id="ARBA00006484"/>
    </source>
</evidence>
<dbReference type="Gene3D" id="3.40.50.720">
    <property type="entry name" value="NAD(P)-binding Rossmann-like Domain"/>
    <property type="match status" value="1"/>
</dbReference>
<dbReference type="AlphaFoldDB" id="A0A9X2SXH5"/>
<dbReference type="GO" id="GO:0047936">
    <property type="term" value="F:glucose 1-dehydrogenase [NAD(P)+] activity"/>
    <property type="evidence" value="ECO:0007669"/>
    <property type="project" value="UniProtKB-EC"/>
</dbReference>
<dbReference type="PROSITE" id="PS00061">
    <property type="entry name" value="ADH_SHORT"/>
    <property type="match status" value="1"/>
</dbReference>
<organism evidence="3 4">
    <name type="scientific">Aquiflexum gelatinilyticum</name>
    <dbReference type="NCBI Taxonomy" id="2961943"/>
    <lineage>
        <taxon>Bacteria</taxon>
        <taxon>Pseudomonadati</taxon>
        <taxon>Bacteroidota</taxon>
        <taxon>Cytophagia</taxon>
        <taxon>Cytophagales</taxon>
        <taxon>Cyclobacteriaceae</taxon>
        <taxon>Aquiflexum</taxon>
    </lineage>
</organism>
<evidence type="ECO:0000313" key="4">
    <source>
        <dbReference type="Proteomes" id="UP001142175"/>
    </source>
</evidence>
<evidence type="ECO:0000313" key="3">
    <source>
        <dbReference type="EMBL" id="MCR9013862.1"/>
    </source>
</evidence>
<reference evidence="3" key="1">
    <citation type="submission" date="2022-08" db="EMBL/GenBank/DDBJ databases">
        <authorList>
            <person name="Zhang D."/>
        </authorList>
    </citation>
    <scope>NUCLEOTIDE SEQUENCE</scope>
    <source>
        <strain evidence="3">XJ19-11</strain>
    </source>
</reference>
<dbReference type="SUPFAM" id="SSF51735">
    <property type="entry name" value="NAD(P)-binding Rossmann-fold domains"/>
    <property type="match status" value="1"/>
</dbReference>
<dbReference type="Proteomes" id="UP001142175">
    <property type="component" value="Unassembled WGS sequence"/>
</dbReference>
<dbReference type="RefSeq" id="WP_258421754.1">
    <property type="nucleotide sequence ID" value="NZ_JANSUY010000001.1"/>
</dbReference>
<dbReference type="EMBL" id="JANSUY010000001">
    <property type="protein sequence ID" value="MCR9013862.1"/>
    <property type="molecule type" value="Genomic_DNA"/>
</dbReference>
<dbReference type="InterPro" id="IPR002347">
    <property type="entry name" value="SDR_fam"/>
</dbReference>
<keyword evidence="2 3" id="KW-0560">Oxidoreductase</keyword>
<protein>
    <submittedName>
        <fullName evidence="3">Glucose 1-dehydrogenase</fullName>
        <ecNumber evidence="3">1.1.1.47</ecNumber>
    </submittedName>
</protein>
<sequence>MEINKLFSLKGKVAIVTGGGNGIGKACALMLSQAGASIAVSDLKLADAQSAADEIVAMGGKAIAVECNVTEDAHLVTLVERTKKELGGVHILVNNAGGGGGGRESPYKISVDDFAWRFKLNVYSAWRLSQLCAPLMKEAGYGSIINITSMASINISPNMSAYASSKAAMNHMTANLAMDYGVDGIRVNAVGPGATKTAALASVLTPEIEAKMLAHTPIKRLGEVEDIAGAVLYFAAPVSEWISGQVLFANGGGIQTLD</sequence>
<dbReference type="InterPro" id="IPR020904">
    <property type="entry name" value="Sc_DH/Rdtase_CS"/>
</dbReference>
<name>A0A9X2SXH5_9BACT</name>
<gene>
    <name evidence="3" type="ORF">NU887_02380</name>
</gene>
<proteinExistence type="inferred from homology"/>
<comment type="caution">
    <text evidence="3">The sequence shown here is derived from an EMBL/GenBank/DDBJ whole genome shotgun (WGS) entry which is preliminary data.</text>
</comment>
<evidence type="ECO:0000256" key="2">
    <source>
        <dbReference type="ARBA" id="ARBA00023002"/>
    </source>
</evidence>
<dbReference type="PRINTS" id="PR00081">
    <property type="entry name" value="GDHRDH"/>
</dbReference>
<accession>A0A9X2SXH5</accession>
<dbReference type="EC" id="1.1.1.47" evidence="3"/>
<dbReference type="NCBIfam" id="NF005559">
    <property type="entry name" value="PRK07231.1"/>
    <property type="match status" value="1"/>
</dbReference>
<keyword evidence="4" id="KW-1185">Reference proteome</keyword>
<dbReference type="Pfam" id="PF13561">
    <property type="entry name" value="adh_short_C2"/>
    <property type="match status" value="1"/>
</dbReference>
<dbReference type="FunFam" id="3.40.50.720:FF:000084">
    <property type="entry name" value="Short-chain dehydrogenase reductase"/>
    <property type="match status" value="1"/>
</dbReference>
<dbReference type="PRINTS" id="PR00080">
    <property type="entry name" value="SDRFAMILY"/>
</dbReference>
<dbReference type="InterPro" id="IPR036291">
    <property type="entry name" value="NAD(P)-bd_dom_sf"/>
</dbReference>
<comment type="similarity">
    <text evidence="1">Belongs to the short-chain dehydrogenases/reductases (SDR) family.</text>
</comment>
<dbReference type="PANTHER" id="PTHR43639">
    <property type="entry name" value="OXIDOREDUCTASE, SHORT-CHAIN DEHYDROGENASE/REDUCTASE FAMILY (AFU_ORTHOLOGUE AFUA_5G02870)"/>
    <property type="match status" value="1"/>
</dbReference>